<dbReference type="Proteomes" id="UP000287224">
    <property type="component" value="Unassembled WGS sequence"/>
</dbReference>
<evidence type="ECO:0000313" key="3">
    <source>
        <dbReference type="EMBL" id="GCE05431.1"/>
    </source>
</evidence>
<feature type="region of interest" description="Disordered" evidence="1">
    <location>
        <begin position="1"/>
        <end position="31"/>
    </location>
</feature>
<sequence length="107" mass="11690">MSSHDSVRHFHKANPDDPPVQRPPVGPRGPIPGPNFLGLEGRIAIVQAQVFLLAMIVIAQLWLVTDALYELLSGRTANLGWLALASGAIFALALLITFWPRRRIEGS</sequence>
<evidence type="ECO:0000313" key="4">
    <source>
        <dbReference type="Proteomes" id="UP000287224"/>
    </source>
</evidence>
<organism evidence="3 4">
    <name type="scientific">Dictyobacter aurantiacus</name>
    <dbReference type="NCBI Taxonomy" id="1936993"/>
    <lineage>
        <taxon>Bacteria</taxon>
        <taxon>Bacillati</taxon>
        <taxon>Chloroflexota</taxon>
        <taxon>Ktedonobacteria</taxon>
        <taxon>Ktedonobacterales</taxon>
        <taxon>Dictyobacteraceae</taxon>
        <taxon>Dictyobacter</taxon>
    </lineage>
</organism>
<feature type="transmembrane region" description="Helical" evidence="2">
    <location>
        <begin position="79"/>
        <end position="99"/>
    </location>
</feature>
<evidence type="ECO:0000256" key="2">
    <source>
        <dbReference type="SAM" id="Phobius"/>
    </source>
</evidence>
<dbReference type="EMBL" id="BIFQ01000001">
    <property type="protein sequence ID" value="GCE05431.1"/>
    <property type="molecule type" value="Genomic_DNA"/>
</dbReference>
<name>A0A401ZEX5_9CHLR</name>
<keyword evidence="4" id="KW-1185">Reference proteome</keyword>
<feature type="compositionally biased region" description="Pro residues" evidence="1">
    <location>
        <begin position="16"/>
        <end position="31"/>
    </location>
</feature>
<dbReference type="RefSeq" id="WP_126596472.1">
    <property type="nucleotide sequence ID" value="NZ_BIFQ01000001.1"/>
</dbReference>
<proteinExistence type="predicted"/>
<keyword evidence="2" id="KW-0812">Transmembrane</keyword>
<feature type="transmembrane region" description="Helical" evidence="2">
    <location>
        <begin position="43"/>
        <end position="64"/>
    </location>
</feature>
<protein>
    <submittedName>
        <fullName evidence="3">Uncharacterized protein</fullName>
    </submittedName>
</protein>
<accession>A0A401ZEX5</accession>
<keyword evidence="2" id="KW-0472">Membrane</keyword>
<dbReference type="OrthoDB" id="9850897at2"/>
<gene>
    <name evidence="3" type="ORF">KDAU_27600</name>
</gene>
<evidence type="ECO:0000256" key="1">
    <source>
        <dbReference type="SAM" id="MobiDB-lite"/>
    </source>
</evidence>
<dbReference type="AlphaFoldDB" id="A0A401ZEX5"/>
<reference evidence="4" key="1">
    <citation type="submission" date="2018-12" db="EMBL/GenBank/DDBJ databases">
        <title>Tengunoibacter tsumagoiensis gen. nov., sp. nov., Dictyobacter kobayashii sp. nov., D. alpinus sp. nov., and D. joshuensis sp. nov. and description of Dictyobacteraceae fam. nov. within the order Ktedonobacterales isolated from Tengu-no-mugimeshi.</title>
        <authorList>
            <person name="Wang C.M."/>
            <person name="Zheng Y."/>
            <person name="Sakai Y."/>
            <person name="Toyoda A."/>
            <person name="Minakuchi Y."/>
            <person name="Abe K."/>
            <person name="Yokota A."/>
            <person name="Yabe S."/>
        </authorList>
    </citation>
    <scope>NUCLEOTIDE SEQUENCE [LARGE SCALE GENOMIC DNA]</scope>
    <source>
        <strain evidence="4">S-27</strain>
    </source>
</reference>
<comment type="caution">
    <text evidence="3">The sequence shown here is derived from an EMBL/GenBank/DDBJ whole genome shotgun (WGS) entry which is preliminary data.</text>
</comment>
<keyword evidence="2" id="KW-1133">Transmembrane helix</keyword>